<proteinExistence type="predicted"/>
<comment type="caution">
    <text evidence="3">The sequence shown here is derived from an EMBL/GenBank/DDBJ whole genome shotgun (WGS) entry which is preliminary data.</text>
</comment>
<evidence type="ECO:0000256" key="1">
    <source>
        <dbReference type="SAM" id="Phobius"/>
    </source>
</evidence>
<dbReference type="InterPro" id="IPR028087">
    <property type="entry name" value="Tad_N"/>
</dbReference>
<dbReference type="EMBL" id="JAADJT010000005">
    <property type="protein sequence ID" value="NGZ85285.1"/>
    <property type="molecule type" value="Genomic_DNA"/>
</dbReference>
<accession>A0ABX0FL22</accession>
<feature type="domain" description="Putative Flp pilus-assembly TadG-like N-terminal" evidence="2">
    <location>
        <begin position="17"/>
        <end position="64"/>
    </location>
</feature>
<keyword evidence="1" id="KW-0812">Transmembrane</keyword>
<dbReference type="Proteomes" id="UP000666369">
    <property type="component" value="Unassembled WGS sequence"/>
</dbReference>
<dbReference type="Pfam" id="PF13400">
    <property type="entry name" value="Tad"/>
    <property type="match status" value="1"/>
</dbReference>
<keyword evidence="1" id="KW-1133">Transmembrane helix</keyword>
<feature type="transmembrane region" description="Helical" evidence="1">
    <location>
        <begin position="20"/>
        <end position="38"/>
    </location>
</feature>
<sequence length="488" mass="49616">MGKRANAAGRRRTRQTGAIAIVFALMVGGLLAFIGLALDLGRVYNRRSELQAVANVAAVAAAAQLNGTASGIDAAATKASDAVNELTYQYNQRKIAWNRDALSFGASPNGGWIDAAAAHDAPAGLLYVQVDTARLGAAMGTLDLVFMRAISAALTSTDIAVKAVAGRSGIDVAPLALCALSNTAAAPRANPGPPANTELVEYGFRRGVGYDLMQLNPNGVAPENFVIDPFAPAGTPGSAADTAAAFVGPYACTGQLAIPSVSGGAITVGRPFPLASLYKQLNSRFDQYDDALCSYATAPPDANIRSYAFNGGAPWMATAPDRQAAKPLAGGGKLLTVADPWPAPAGTTAAMYGPLWAYARAVPYASYVAGVAEPAAGYASFAPGAWSTLYAPGAPAATAGYPGGGSTPYKAGTNLLPPPLAHRGVANRRVLNVALLSCPVSPGATTTATVLAVGKFLMTVPATATSLYAEFGGVVPEQALGGPIELYR</sequence>
<evidence type="ECO:0000313" key="3">
    <source>
        <dbReference type="EMBL" id="NGZ85285.1"/>
    </source>
</evidence>
<keyword evidence="1" id="KW-0472">Membrane</keyword>
<name>A0ABX0FL22_9BURK</name>
<evidence type="ECO:0000259" key="2">
    <source>
        <dbReference type="Pfam" id="PF13400"/>
    </source>
</evidence>
<reference evidence="3 4" key="1">
    <citation type="submission" date="2020-01" db="EMBL/GenBank/DDBJ databases">
        <authorList>
            <person name="Lee S.D."/>
        </authorList>
    </citation>
    <scope>NUCLEOTIDE SEQUENCE [LARGE SCALE GENOMIC DNA]</scope>
    <source>
        <strain evidence="3 4">SAP-35</strain>
    </source>
</reference>
<keyword evidence="4" id="KW-1185">Reference proteome</keyword>
<dbReference type="RefSeq" id="WP_166103642.1">
    <property type="nucleotide sequence ID" value="NZ_JAADJT010000005.1"/>
</dbReference>
<organism evidence="3 4">
    <name type="scientific">Duganella aceris</name>
    <dbReference type="NCBI Taxonomy" id="2703883"/>
    <lineage>
        <taxon>Bacteria</taxon>
        <taxon>Pseudomonadati</taxon>
        <taxon>Pseudomonadota</taxon>
        <taxon>Betaproteobacteria</taxon>
        <taxon>Burkholderiales</taxon>
        <taxon>Oxalobacteraceae</taxon>
        <taxon>Telluria group</taxon>
        <taxon>Duganella</taxon>
    </lineage>
</organism>
<protein>
    <submittedName>
        <fullName evidence="3">Pilus assembly protein TadE</fullName>
    </submittedName>
</protein>
<reference evidence="4" key="2">
    <citation type="submission" date="2023-07" db="EMBL/GenBank/DDBJ databases">
        <title>Duganella aceri sp. nov., isolated from tree sap.</title>
        <authorList>
            <person name="Kim I.S."/>
        </authorList>
    </citation>
    <scope>NUCLEOTIDE SEQUENCE [LARGE SCALE GENOMIC DNA]</scope>
    <source>
        <strain evidence="4">SAP-35</strain>
    </source>
</reference>
<gene>
    <name evidence="3" type="ORF">GW587_13585</name>
</gene>
<evidence type="ECO:0000313" key="4">
    <source>
        <dbReference type="Proteomes" id="UP000666369"/>
    </source>
</evidence>